<accession>A0A8J2PHB5</accession>
<evidence type="ECO:0000313" key="1">
    <source>
        <dbReference type="EMBL" id="CAG7830098.1"/>
    </source>
</evidence>
<keyword evidence="2" id="KW-1185">Reference proteome</keyword>
<name>A0A8J2PHB5_9HEXA</name>
<organism evidence="1 2">
    <name type="scientific">Allacma fusca</name>
    <dbReference type="NCBI Taxonomy" id="39272"/>
    <lineage>
        <taxon>Eukaryota</taxon>
        <taxon>Metazoa</taxon>
        <taxon>Ecdysozoa</taxon>
        <taxon>Arthropoda</taxon>
        <taxon>Hexapoda</taxon>
        <taxon>Collembola</taxon>
        <taxon>Symphypleona</taxon>
        <taxon>Sminthuridae</taxon>
        <taxon>Allacma</taxon>
    </lineage>
</organism>
<evidence type="ECO:0000313" key="2">
    <source>
        <dbReference type="Proteomes" id="UP000708208"/>
    </source>
</evidence>
<reference evidence="1" key="1">
    <citation type="submission" date="2021-06" db="EMBL/GenBank/DDBJ databases">
        <authorList>
            <person name="Hodson N. C."/>
            <person name="Mongue J. A."/>
            <person name="Jaron S. K."/>
        </authorList>
    </citation>
    <scope>NUCLEOTIDE SEQUENCE</scope>
</reference>
<dbReference type="AlphaFoldDB" id="A0A8J2PHB5"/>
<dbReference type="EMBL" id="CAJVCH010554271">
    <property type="protein sequence ID" value="CAG7830098.1"/>
    <property type="molecule type" value="Genomic_DNA"/>
</dbReference>
<gene>
    <name evidence="1" type="ORF">AFUS01_LOCUS39924</name>
</gene>
<sequence>FRDRVRQPDVRLALSRLVGRSVAITANVVWPSPVTRGCNAVTAYWGLTLAMGYPESVDDVLPMPRSDATITGLKMRMKMMNKV</sequence>
<feature type="non-terminal residue" evidence="1">
    <location>
        <position position="83"/>
    </location>
</feature>
<proteinExistence type="predicted"/>
<protein>
    <submittedName>
        <fullName evidence="1">Uncharacterized protein</fullName>
    </submittedName>
</protein>
<dbReference type="Proteomes" id="UP000708208">
    <property type="component" value="Unassembled WGS sequence"/>
</dbReference>
<comment type="caution">
    <text evidence="1">The sequence shown here is derived from an EMBL/GenBank/DDBJ whole genome shotgun (WGS) entry which is preliminary data.</text>
</comment>
<feature type="non-terminal residue" evidence="1">
    <location>
        <position position="1"/>
    </location>
</feature>